<dbReference type="Proteomes" id="UP000789759">
    <property type="component" value="Unassembled WGS sequence"/>
</dbReference>
<name>A0A9N9AXW2_9GLOM</name>
<proteinExistence type="predicted"/>
<gene>
    <name evidence="1" type="ORF">CPELLU_LOCUS4529</name>
</gene>
<dbReference type="EMBL" id="CAJVQA010002393">
    <property type="protein sequence ID" value="CAG8546125.1"/>
    <property type="molecule type" value="Genomic_DNA"/>
</dbReference>
<reference evidence="1" key="1">
    <citation type="submission" date="2021-06" db="EMBL/GenBank/DDBJ databases">
        <authorList>
            <person name="Kallberg Y."/>
            <person name="Tangrot J."/>
            <person name="Rosling A."/>
        </authorList>
    </citation>
    <scope>NUCLEOTIDE SEQUENCE</scope>
    <source>
        <strain evidence="1">FL966</strain>
    </source>
</reference>
<feature type="non-terminal residue" evidence="1">
    <location>
        <position position="1"/>
    </location>
</feature>
<comment type="caution">
    <text evidence="1">The sequence shown here is derived from an EMBL/GenBank/DDBJ whole genome shotgun (WGS) entry which is preliminary data.</text>
</comment>
<accession>A0A9N9AXW2</accession>
<evidence type="ECO:0000313" key="2">
    <source>
        <dbReference type="Proteomes" id="UP000789759"/>
    </source>
</evidence>
<keyword evidence="2" id="KW-1185">Reference proteome</keyword>
<protein>
    <submittedName>
        <fullName evidence="1">524_t:CDS:1</fullName>
    </submittedName>
</protein>
<sequence>STQQKANLPKATLRRPTQKFVKPKLVKKEHYKKGIQYIKLSNNHRSKESKLIAKSLSTETYDMGR</sequence>
<evidence type="ECO:0000313" key="1">
    <source>
        <dbReference type="EMBL" id="CAG8546125.1"/>
    </source>
</evidence>
<organism evidence="1 2">
    <name type="scientific">Cetraspora pellucida</name>
    <dbReference type="NCBI Taxonomy" id="1433469"/>
    <lineage>
        <taxon>Eukaryota</taxon>
        <taxon>Fungi</taxon>
        <taxon>Fungi incertae sedis</taxon>
        <taxon>Mucoromycota</taxon>
        <taxon>Glomeromycotina</taxon>
        <taxon>Glomeromycetes</taxon>
        <taxon>Diversisporales</taxon>
        <taxon>Gigasporaceae</taxon>
        <taxon>Cetraspora</taxon>
    </lineage>
</organism>
<dbReference type="AlphaFoldDB" id="A0A9N9AXW2"/>